<proteinExistence type="predicted"/>
<comment type="caution">
    <text evidence="1">The sequence shown here is derived from an EMBL/GenBank/DDBJ whole genome shotgun (WGS) entry which is preliminary data.</text>
</comment>
<dbReference type="EMBL" id="SIHI01000033">
    <property type="protein sequence ID" value="TWT43081.1"/>
    <property type="molecule type" value="Genomic_DNA"/>
</dbReference>
<evidence type="ECO:0000313" key="2">
    <source>
        <dbReference type="Proteomes" id="UP000317243"/>
    </source>
</evidence>
<dbReference type="OrthoDB" id="268226at2"/>
<name>A0A5C5VZ97_9PLAN</name>
<organism evidence="1 2">
    <name type="scientific">Thalassoglobus neptunius</name>
    <dbReference type="NCBI Taxonomy" id="1938619"/>
    <lineage>
        <taxon>Bacteria</taxon>
        <taxon>Pseudomonadati</taxon>
        <taxon>Planctomycetota</taxon>
        <taxon>Planctomycetia</taxon>
        <taxon>Planctomycetales</taxon>
        <taxon>Planctomycetaceae</taxon>
        <taxon>Thalassoglobus</taxon>
    </lineage>
</organism>
<dbReference type="Proteomes" id="UP000317243">
    <property type="component" value="Unassembled WGS sequence"/>
</dbReference>
<dbReference type="SUPFAM" id="SSF48371">
    <property type="entry name" value="ARM repeat"/>
    <property type="match status" value="1"/>
</dbReference>
<reference evidence="1 2" key="1">
    <citation type="submission" date="2019-02" db="EMBL/GenBank/DDBJ databases">
        <title>Deep-cultivation of Planctomycetes and their phenomic and genomic characterization uncovers novel biology.</title>
        <authorList>
            <person name="Wiegand S."/>
            <person name="Jogler M."/>
            <person name="Boedeker C."/>
            <person name="Pinto D."/>
            <person name="Vollmers J."/>
            <person name="Rivas-Marin E."/>
            <person name="Kohn T."/>
            <person name="Peeters S.H."/>
            <person name="Heuer A."/>
            <person name="Rast P."/>
            <person name="Oberbeckmann S."/>
            <person name="Bunk B."/>
            <person name="Jeske O."/>
            <person name="Meyerdierks A."/>
            <person name="Storesund J.E."/>
            <person name="Kallscheuer N."/>
            <person name="Luecker S."/>
            <person name="Lage O.M."/>
            <person name="Pohl T."/>
            <person name="Merkel B.J."/>
            <person name="Hornburger P."/>
            <person name="Mueller R.-W."/>
            <person name="Bruemmer F."/>
            <person name="Labrenz M."/>
            <person name="Spormann A.M."/>
            <person name="Op Den Camp H."/>
            <person name="Overmann J."/>
            <person name="Amann R."/>
            <person name="Jetten M.S.M."/>
            <person name="Mascher T."/>
            <person name="Medema M.H."/>
            <person name="Devos D.P."/>
            <person name="Kaster A.-K."/>
            <person name="Ovreas L."/>
            <person name="Rohde M."/>
            <person name="Galperin M.Y."/>
            <person name="Jogler C."/>
        </authorList>
    </citation>
    <scope>NUCLEOTIDE SEQUENCE [LARGE SCALE GENOMIC DNA]</scope>
    <source>
        <strain evidence="1 2">KOR42</strain>
    </source>
</reference>
<dbReference type="AlphaFoldDB" id="A0A5C5VZ97"/>
<evidence type="ECO:0000313" key="1">
    <source>
        <dbReference type="EMBL" id="TWT43081.1"/>
    </source>
</evidence>
<gene>
    <name evidence="1" type="ORF">KOR42_44870</name>
</gene>
<dbReference type="InterPro" id="IPR011989">
    <property type="entry name" value="ARM-like"/>
</dbReference>
<keyword evidence="2" id="KW-1185">Reference proteome</keyword>
<accession>A0A5C5VZ97</accession>
<protein>
    <submittedName>
        <fullName evidence="1">Uncharacterized protein</fullName>
    </submittedName>
</protein>
<dbReference type="InterPro" id="IPR016024">
    <property type="entry name" value="ARM-type_fold"/>
</dbReference>
<dbReference type="Gene3D" id="1.25.10.10">
    <property type="entry name" value="Leucine-rich Repeat Variant"/>
    <property type="match status" value="1"/>
</dbReference>
<dbReference type="RefSeq" id="WP_146511841.1">
    <property type="nucleotide sequence ID" value="NZ_SIHI01000033.1"/>
</dbReference>
<sequence>MQIFGGTSVFPLTRQSYQFVTAWHVLALFLFGGTSIVFAQNGEQDADEEAVVEEFEPDDWTPPDWWMDQVASETFRRQEKLKITGLKSNNPNRQQVEGLKKLAHYYLSLLTYPENRAKIPREVTQRFLSELLSTLNRAGGRAALMDEIIEKSKDLMNHPSPQVRTNVALLLIQLSIEPSDFQTKTPAVPYNPVYESLLEILQDSSQIQEVRIVAANGLTRLCRDGQNAPSSTERSEIADALTSQLKATPPSADEGVEWYRRRMIQALGYVGRIDNVSGQPVVIDELMSIIRNKQETWINRGEACQSITQLPYTSSVNVELITYEICRFLEAMVRSQGFSKAPSANLWIQAFSRVYLSFRPATQADAEIRNYGLLYQVRRPGLGGQEAYVRAAFEKALPVLTPVLTNVSGKPALSKSAFEAFTTWVSSNPPSSRKLTTGGQDIPE</sequence>